<accession>A0A8H4NVQ6</accession>
<protein>
    <recommendedName>
        <fullName evidence="4">CCHC-type domain-containing protein</fullName>
    </recommendedName>
</protein>
<evidence type="ECO:0000313" key="3">
    <source>
        <dbReference type="Proteomes" id="UP000605986"/>
    </source>
</evidence>
<feature type="compositionally biased region" description="Basic residues" evidence="1">
    <location>
        <begin position="1"/>
        <end position="12"/>
    </location>
</feature>
<dbReference type="GO" id="GO:0008270">
    <property type="term" value="F:zinc ion binding"/>
    <property type="evidence" value="ECO:0007669"/>
    <property type="project" value="InterPro"/>
</dbReference>
<dbReference type="OrthoDB" id="5105088at2759"/>
<dbReference type="AlphaFoldDB" id="A0A8H4NVQ6"/>
<evidence type="ECO:0000256" key="1">
    <source>
        <dbReference type="SAM" id="MobiDB-lite"/>
    </source>
</evidence>
<dbReference type="EMBL" id="JAADJG010000165">
    <property type="protein sequence ID" value="KAF4452999.1"/>
    <property type="molecule type" value="Genomic_DNA"/>
</dbReference>
<evidence type="ECO:0000313" key="2">
    <source>
        <dbReference type="EMBL" id="KAF4452999.1"/>
    </source>
</evidence>
<gene>
    <name evidence="2" type="ORF">F53441_4230</name>
</gene>
<feature type="region of interest" description="Disordered" evidence="1">
    <location>
        <begin position="1"/>
        <end position="21"/>
    </location>
</feature>
<keyword evidence="3" id="KW-1185">Reference proteome</keyword>
<evidence type="ECO:0008006" key="4">
    <source>
        <dbReference type="Google" id="ProtNLM"/>
    </source>
</evidence>
<dbReference type="Proteomes" id="UP000605986">
    <property type="component" value="Unassembled WGS sequence"/>
</dbReference>
<organism evidence="2 3">
    <name type="scientific">Fusarium austroafricanum</name>
    <dbReference type="NCBI Taxonomy" id="2364996"/>
    <lineage>
        <taxon>Eukaryota</taxon>
        <taxon>Fungi</taxon>
        <taxon>Dikarya</taxon>
        <taxon>Ascomycota</taxon>
        <taxon>Pezizomycotina</taxon>
        <taxon>Sordariomycetes</taxon>
        <taxon>Hypocreomycetidae</taxon>
        <taxon>Hypocreales</taxon>
        <taxon>Nectriaceae</taxon>
        <taxon>Fusarium</taxon>
        <taxon>Fusarium concolor species complex</taxon>
    </lineage>
</organism>
<dbReference type="InterPro" id="IPR036875">
    <property type="entry name" value="Znf_CCHC_sf"/>
</dbReference>
<name>A0A8H4NVQ6_9HYPO</name>
<proteinExistence type="predicted"/>
<dbReference type="SUPFAM" id="SSF57756">
    <property type="entry name" value="Retrovirus zinc finger-like domains"/>
    <property type="match status" value="1"/>
</dbReference>
<comment type="caution">
    <text evidence="2">The sequence shown here is derived from an EMBL/GenBank/DDBJ whole genome shotgun (WGS) entry which is preliminary data.</text>
</comment>
<sequence>MNSKRQTLRQHRAAPEAGSGSVAVGVDAPFSVWGGGQPRSRIPFPLPAAVENGTAEEDDEVWDMFGQGGPFDRCANCHREGHGVAQCMIPRPDGHVHGCSMCNTRDHRTIDCDYLQLPWGEQIDILVRERHNMPPLQGVPWYPMVYGYVYHNPGVDVQEFPWSIDFPQQTLIDPDLGIQAVDAMDTGLAYLQPVDPRTAIWEAVQTSFGGIQLAFVQYLRRVRVREKIQEMKELLRDEEKIGEL</sequence>
<dbReference type="GO" id="GO:0003676">
    <property type="term" value="F:nucleic acid binding"/>
    <property type="evidence" value="ECO:0007669"/>
    <property type="project" value="InterPro"/>
</dbReference>
<reference evidence="2" key="1">
    <citation type="submission" date="2020-01" db="EMBL/GenBank/DDBJ databases">
        <title>Identification and distribution of gene clusters putatively required for synthesis of sphingolipid metabolism inhibitors in phylogenetically diverse species of the filamentous fungus Fusarium.</title>
        <authorList>
            <person name="Kim H.-S."/>
            <person name="Busman M."/>
            <person name="Brown D.W."/>
            <person name="Divon H."/>
            <person name="Uhlig S."/>
            <person name="Proctor R.H."/>
        </authorList>
    </citation>
    <scope>NUCLEOTIDE SEQUENCE</scope>
    <source>
        <strain evidence="2">NRRL 53441</strain>
    </source>
</reference>